<name>A0A378VR25_NEIME</name>
<dbReference type="AlphaFoldDB" id="A0A378VR25"/>
<dbReference type="Proteomes" id="UP000254176">
    <property type="component" value="Unassembled WGS sequence"/>
</dbReference>
<dbReference type="RefSeq" id="WP_002256455.1">
    <property type="nucleotide sequence ID" value="NZ_CP020401.2"/>
</dbReference>
<gene>
    <name evidence="1" type="ORF">NCTC8554_00418</name>
</gene>
<dbReference type="InterPro" id="IPR014996">
    <property type="entry name" value="AcaB"/>
</dbReference>
<evidence type="ECO:0000313" key="2">
    <source>
        <dbReference type="Proteomes" id="UP000254176"/>
    </source>
</evidence>
<dbReference type="EMBL" id="UGRP01000001">
    <property type="protein sequence ID" value="SUA18739.1"/>
    <property type="molecule type" value="Genomic_DNA"/>
</dbReference>
<proteinExistence type="predicted"/>
<reference evidence="1 2" key="1">
    <citation type="submission" date="2018-06" db="EMBL/GenBank/DDBJ databases">
        <authorList>
            <consortium name="Pathogen Informatics"/>
            <person name="Doyle S."/>
        </authorList>
    </citation>
    <scope>NUCLEOTIDE SEQUENCE [LARGE SCALE GENOMIC DNA]</scope>
    <source>
        <strain evidence="1 2">NCTC8554</strain>
    </source>
</reference>
<evidence type="ECO:0000313" key="1">
    <source>
        <dbReference type="EMBL" id="SUA18739.1"/>
    </source>
</evidence>
<accession>A0A378VR25</accession>
<dbReference type="Pfam" id="PF08900">
    <property type="entry name" value="AcaB"/>
    <property type="match status" value="1"/>
</dbReference>
<sequence length="349" mass="40088">MEFAKQRYIIKPGAIHVAQQFDLKVTTKQSPFSDGYDMARAALALGGKVNQKLTEDDEQFQQWEEFKAHELLLKQHLQKETGRKHHLVWGEYEILSSENDRFKNIGSLTSSGDDGFFMHTKQGIRMWEGNNNKKNGPRWPGIRYGLTLSNELFGMAMSDNPYAQSRLLQIEKQMSEIEEFFETVKKQVHAQIDSLAAAGMKITLIQNNNPVHIRLNVLRAYGFKLVKLLRDYDSFVCAVKTLNIKGMMANKQCNATLYNGGRMMRKLLNDLYIAVMETRAIKSIRRDSLLDPEQLSKLKSAVEQEILPRIPLSVWVYESQPSLVYIQRKMNQEDLNKLVDIVRDNGLSG</sequence>
<protein>
    <submittedName>
        <fullName evidence="1">Integrating conjugative element protein, PFL_4669 family</fullName>
    </submittedName>
</protein>
<organism evidence="1 2">
    <name type="scientific">Neisseria meningitidis</name>
    <dbReference type="NCBI Taxonomy" id="487"/>
    <lineage>
        <taxon>Bacteria</taxon>
        <taxon>Pseudomonadati</taxon>
        <taxon>Pseudomonadota</taxon>
        <taxon>Betaproteobacteria</taxon>
        <taxon>Neisseriales</taxon>
        <taxon>Neisseriaceae</taxon>
        <taxon>Neisseria</taxon>
    </lineage>
</organism>